<dbReference type="SUPFAM" id="SSF56219">
    <property type="entry name" value="DNase I-like"/>
    <property type="match status" value="1"/>
</dbReference>
<protein>
    <recommendedName>
        <fullName evidence="2">Reverse transcriptase domain-containing protein</fullName>
    </recommendedName>
</protein>
<feature type="domain" description="Reverse transcriptase" evidence="2">
    <location>
        <begin position="854"/>
        <end position="1106"/>
    </location>
</feature>
<reference evidence="3" key="1">
    <citation type="submission" date="2018-02" db="EMBL/GenBank/DDBJ databases">
        <authorList>
            <person name="Cohen D.B."/>
            <person name="Kent A.D."/>
        </authorList>
    </citation>
    <scope>NUCLEOTIDE SEQUENCE</scope>
</reference>
<dbReference type="PROSITE" id="PS50878">
    <property type="entry name" value="RT_POL"/>
    <property type="match status" value="1"/>
</dbReference>
<dbReference type="Gene3D" id="3.60.10.10">
    <property type="entry name" value="Endonuclease/exonuclease/phosphatase"/>
    <property type="match status" value="1"/>
</dbReference>
<dbReference type="Pfam" id="PF00078">
    <property type="entry name" value="RVT_1"/>
    <property type="match status" value="1"/>
</dbReference>
<sequence>MVTRRGGKRIRGRPRKEDSSLTTLVSSCSPLGAHPCGVKENDDGKLDWVTLPSLDKEDNPYGFVPSPARVGMENSPVLVENSGGLKDDVTAVMAVPIVNRPPDLGLDAPEQARFTSHPIQRKEHSWRALFLDEQRTGAKLDFHAPSQVGGKVVVKPPQAAVDEGIAKWESSLVGQFLEKSLPFWLVKRTVDGLWGQFGKVDTFSLDNGLFLFKFADTKSRDSVLESRIWHVASKPLILRKWQPGLQPMDLSLKEIPIWIKILHLPIEYWNATCLSYIASGVGKPLFADANTESNSRLGFARVFVEVDIDAKFPTEIEVDMGNGKAFVVGVEYPWLPLKCMKCSVFGHQTRDCGAAGASGHGIVTKNQWVPKKPPSVKDMKNGNPIVIEQQIKKDDPPLISKRKQIKGANSDANRFSALTTSGQEDIEMRDYTQACSSPKHGFSHLTVQQVIDEALKSSTKLSFHSKKKGGLRVVGESSKGDRRELWSKLEDLHPSIGNSPWLLAGDFNVIKHPSEKLGGRILNTYEQDFLACSETIGVVDHPAVGCYYTWTNKREDGTFVMKKLDRVLVNHSWLDLFSQCVVQFMAPGISDHSLVLISLGEKQDYGPKPFKFFNIWSEHQNFLAWIEEAWAIEVAGSPMFKLYSRLKAVKAKMKGVNKDIYGCIAQKVLVARQNLEAVQMRLMQKHGEVGLRTSEQECLHEFIAVQKAEEAFMKQKARNKWLTLGDHNSRFFHCQVKARQARNAIKCLIDSEGNRLDSPDQIKTEVISFYQHLLGISNAVNEGDMMNTVSTLMENSISDADKDLLVHDVSEIEIKNTMFSLDSEKAPGPDGFTACFFKKAWPIVGSDVCSAVKSFFHSGSLLKEVNSTIITLVPKVPNPSSITEFRPIACCNVLYKWRIISENILLAQELVKGYHKNKGKARCAIKVDLKKAYDSVEWNFILMCLLAVGCPARFVNWVRECITTPRFSIALNGSLVGYFKGGKGLRQGDPLSPYLFVLAMEVFTKLMSAKVRESQLFQFHPHCGRQQITHLSFADDLLIFVATDIQSIQIIKDALDEFKGLSGLSVNQSKSEVFCAAVPAGLQAQILSTLQFRLGGLPVRYLGMPLIVGKLSYADCVPLIDKITARISSWTVRHLSFSGRLQLIQSVLNSIQIFWSSIFILPKKVVKAIEQKFNHFLWRGQDGGRDGVKVSWEHVCLPKQKGGLGLKRVEDWNKAAVMKHIWNLFTQAGSLWVAWVHCELLKGRSFWTVKTPQDCTWGWRKLLNLRPVARNLLSYEIGDGSSIFLWHDCWHPNGVLYQLYGHRIVLDAASSLCAKVSSVLQNKEWCWRPARSDDLVEVQSKLSLIHLRESDRAVWNLNTSGKFTIADTWQHLRMKQTEVQWWKLLWFPTTILKHSFIGWLAIKNRLATKNRLLQWGIGVDPLCKFCSHQMEDREHLFFQCSFTNRIWKVIMALCLVSDAPTDWNLLIDWGILHLKGKSFRASLCKVAWWATVYNLWLQRNSRIHGRCY</sequence>
<dbReference type="InterPro" id="IPR026960">
    <property type="entry name" value="RVT-Znf"/>
</dbReference>
<evidence type="ECO:0000313" key="3">
    <source>
        <dbReference type="EMBL" id="SPD33411.1"/>
    </source>
</evidence>
<dbReference type="PANTHER" id="PTHR33116:SF76">
    <property type="entry name" value="DUF4283 DOMAIN-CONTAINING PROTEIN"/>
    <property type="match status" value="1"/>
</dbReference>
<dbReference type="InterPro" id="IPR043502">
    <property type="entry name" value="DNA/RNA_pol_sf"/>
</dbReference>
<dbReference type="InterPro" id="IPR000477">
    <property type="entry name" value="RT_dom"/>
</dbReference>
<dbReference type="PANTHER" id="PTHR33116">
    <property type="entry name" value="REVERSE TRANSCRIPTASE ZINC-BINDING DOMAIN-CONTAINING PROTEIN-RELATED-RELATED"/>
    <property type="match status" value="1"/>
</dbReference>
<dbReference type="CDD" id="cd01650">
    <property type="entry name" value="RT_nLTR_like"/>
    <property type="match status" value="1"/>
</dbReference>
<name>A0A2N9JAF9_FAGSY</name>
<feature type="region of interest" description="Disordered" evidence="1">
    <location>
        <begin position="1"/>
        <end position="22"/>
    </location>
</feature>
<dbReference type="InterPro" id="IPR025558">
    <property type="entry name" value="DUF4283"/>
</dbReference>
<accession>A0A2N9JAF9</accession>
<dbReference type="InterPro" id="IPR036691">
    <property type="entry name" value="Endo/exonu/phosph_ase_sf"/>
</dbReference>
<organism evidence="3">
    <name type="scientific">Fagus sylvatica</name>
    <name type="common">Beechnut</name>
    <dbReference type="NCBI Taxonomy" id="28930"/>
    <lineage>
        <taxon>Eukaryota</taxon>
        <taxon>Viridiplantae</taxon>
        <taxon>Streptophyta</taxon>
        <taxon>Embryophyta</taxon>
        <taxon>Tracheophyta</taxon>
        <taxon>Spermatophyta</taxon>
        <taxon>Magnoliopsida</taxon>
        <taxon>eudicotyledons</taxon>
        <taxon>Gunneridae</taxon>
        <taxon>Pentapetalae</taxon>
        <taxon>rosids</taxon>
        <taxon>fabids</taxon>
        <taxon>Fagales</taxon>
        <taxon>Fagaceae</taxon>
        <taxon>Fagus</taxon>
    </lineage>
</organism>
<dbReference type="Pfam" id="PF13966">
    <property type="entry name" value="zf-RVT"/>
    <property type="match status" value="1"/>
</dbReference>
<dbReference type="SUPFAM" id="SSF56672">
    <property type="entry name" value="DNA/RNA polymerases"/>
    <property type="match status" value="1"/>
</dbReference>
<proteinExistence type="predicted"/>
<evidence type="ECO:0000256" key="1">
    <source>
        <dbReference type="SAM" id="MobiDB-lite"/>
    </source>
</evidence>
<dbReference type="EMBL" id="OIVN01006453">
    <property type="protein sequence ID" value="SPD33411.1"/>
    <property type="molecule type" value="Genomic_DNA"/>
</dbReference>
<evidence type="ECO:0000259" key="2">
    <source>
        <dbReference type="PROSITE" id="PS50878"/>
    </source>
</evidence>
<feature type="compositionally biased region" description="Basic residues" evidence="1">
    <location>
        <begin position="1"/>
        <end position="14"/>
    </location>
</feature>
<dbReference type="Pfam" id="PF14111">
    <property type="entry name" value="DUF4283"/>
    <property type="match status" value="1"/>
</dbReference>
<gene>
    <name evidence="3" type="ORF">FSB_LOCUS61293</name>
</gene>